<dbReference type="PANTHER" id="PTHR10335:SF17">
    <property type="entry name" value="FIBRILLARIN"/>
    <property type="match status" value="1"/>
</dbReference>
<proteinExistence type="inferred from homology"/>
<dbReference type="InterPro" id="IPR029063">
    <property type="entry name" value="SAM-dependent_MTases_sf"/>
</dbReference>
<accession>A0A0F9NUZ5</accession>
<dbReference type="Gene3D" id="3.30.200.20">
    <property type="entry name" value="Phosphorylase Kinase, domain 1"/>
    <property type="match status" value="1"/>
</dbReference>
<evidence type="ECO:0000313" key="7">
    <source>
        <dbReference type="EMBL" id="KKM85127.1"/>
    </source>
</evidence>
<evidence type="ECO:0000256" key="5">
    <source>
        <dbReference type="ARBA" id="ARBA00022679"/>
    </source>
</evidence>
<dbReference type="Pfam" id="PF01269">
    <property type="entry name" value="Fibrillarin"/>
    <property type="match status" value="1"/>
</dbReference>
<evidence type="ECO:0000256" key="1">
    <source>
        <dbReference type="ARBA" id="ARBA00010632"/>
    </source>
</evidence>
<gene>
    <name evidence="7" type="ORF">LCGC14_1292160</name>
</gene>
<dbReference type="GO" id="GO:0008649">
    <property type="term" value="F:rRNA methyltransferase activity"/>
    <property type="evidence" value="ECO:0007669"/>
    <property type="project" value="TreeGrafter"/>
</dbReference>
<keyword evidence="6" id="KW-0694">RNA-binding</keyword>
<dbReference type="PANTHER" id="PTHR10335">
    <property type="entry name" value="RRNA 2-O-METHYLTRANSFERASE FIBRILLARIN"/>
    <property type="match status" value="1"/>
</dbReference>
<dbReference type="GO" id="GO:0000494">
    <property type="term" value="P:box C/D sno(s)RNA 3'-end processing"/>
    <property type="evidence" value="ECO:0007669"/>
    <property type="project" value="TreeGrafter"/>
</dbReference>
<sequence length="232" mass="26389">MSKIEIRNHPKFNNVFISGSQEKLKLYSKNLAIGKRVYGERLLNFKGTEYREWDPFRSKLAALILENPISNFFSENLNCLYLGASSGTTVSHLSDILLSGIIFGVEFAERSIRQLIQNTSNRKNVVPILGDARFPVSYAKYIFTEIDLIYQDVAQPRQSEIAIANCNYYLKDDGILIIAIKSQSIDSIKKSEYIYTQEKANFEKAGYKILESININKFAGNHIILIVKKTST</sequence>
<dbReference type="Gene3D" id="3.40.50.150">
    <property type="entry name" value="Vaccinia Virus protein VP39"/>
    <property type="match status" value="1"/>
</dbReference>
<protein>
    <recommendedName>
        <fullName evidence="2">rRNA 2'-O-methyltransferase fibrillarin</fullName>
    </recommendedName>
</protein>
<keyword evidence="3" id="KW-0698">rRNA processing</keyword>
<dbReference type="GO" id="GO:0003723">
    <property type="term" value="F:RNA binding"/>
    <property type="evidence" value="ECO:0007669"/>
    <property type="project" value="UniProtKB-KW"/>
</dbReference>
<dbReference type="AlphaFoldDB" id="A0A0F9NUZ5"/>
<dbReference type="InterPro" id="IPR000692">
    <property type="entry name" value="Fibrillarin"/>
</dbReference>
<evidence type="ECO:0000256" key="4">
    <source>
        <dbReference type="ARBA" id="ARBA00022603"/>
    </source>
</evidence>
<dbReference type="SUPFAM" id="SSF53335">
    <property type="entry name" value="S-adenosyl-L-methionine-dependent methyltransferases"/>
    <property type="match status" value="1"/>
</dbReference>
<keyword evidence="5" id="KW-0808">Transferase</keyword>
<organism evidence="7">
    <name type="scientific">marine sediment metagenome</name>
    <dbReference type="NCBI Taxonomy" id="412755"/>
    <lineage>
        <taxon>unclassified sequences</taxon>
        <taxon>metagenomes</taxon>
        <taxon>ecological metagenomes</taxon>
    </lineage>
</organism>
<evidence type="ECO:0000256" key="6">
    <source>
        <dbReference type="ARBA" id="ARBA00022884"/>
    </source>
</evidence>
<dbReference type="HAMAP" id="MF_00351">
    <property type="entry name" value="RNA_methyltransf_FlpA"/>
    <property type="match status" value="1"/>
</dbReference>
<name>A0A0F9NUZ5_9ZZZZ</name>
<evidence type="ECO:0000256" key="3">
    <source>
        <dbReference type="ARBA" id="ARBA00022552"/>
    </source>
</evidence>
<dbReference type="EMBL" id="LAZR01007459">
    <property type="protein sequence ID" value="KKM85127.1"/>
    <property type="molecule type" value="Genomic_DNA"/>
</dbReference>
<evidence type="ECO:0000256" key="2">
    <source>
        <dbReference type="ARBA" id="ARBA00015190"/>
    </source>
</evidence>
<dbReference type="GO" id="GO:1990259">
    <property type="term" value="F:histone H2AQ104 methyltransferase activity"/>
    <property type="evidence" value="ECO:0007669"/>
    <property type="project" value="TreeGrafter"/>
</dbReference>
<reference evidence="7" key="1">
    <citation type="journal article" date="2015" name="Nature">
        <title>Complex archaea that bridge the gap between prokaryotes and eukaryotes.</title>
        <authorList>
            <person name="Spang A."/>
            <person name="Saw J.H."/>
            <person name="Jorgensen S.L."/>
            <person name="Zaremba-Niedzwiedzka K."/>
            <person name="Martijn J."/>
            <person name="Lind A.E."/>
            <person name="van Eijk R."/>
            <person name="Schleper C."/>
            <person name="Guy L."/>
            <person name="Ettema T.J."/>
        </authorList>
    </citation>
    <scope>NUCLEOTIDE SEQUENCE</scope>
</reference>
<keyword evidence="4" id="KW-0489">Methyltransferase</keyword>
<dbReference type="PIRSF" id="PIRSF006540">
    <property type="entry name" value="Nop17p"/>
    <property type="match status" value="1"/>
</dbReference>
<dbReference type="SMART" id="SM01206">
    <property type="entry name" value="Fibrillarin"/>
    <property type="match status" value="1"/>
</dbReference>
<comment type="similarity">
    <text evidence="1">Belongs to the methyltransferase superfamily. Fibrillarin family.</text>
</comment>
<dbReference type="NCBIfam" id="NF003276">
    <property type="entry name" value="PRK04266.1-2"/>
    <property type="match status" value="1"/>
</dbReference>
<comment type="caution">
    <text evidence="7">The sequence shown here is derived from an EMBL/GenBank/DDBJ whole genome shotgun (WGS) entry which is preliminary data.</text>
</comment>
<dbReference type="PRINTS" id="PR00052">
    <property type="entry name" value="FIBRILLARIN"/>
</dbReference>